<dbReference type="InterPro" id="IPR023996">
    <property type="entry name" value="TonB-dep_OMP_SusC/RagA"/>
</dbReference>
<evidence type="ECO:0000256" key="6">
    <source>
        <dbReference type="ARBA" id="ARBA00023237"/>
    </source>
</evidence>
<sequence length="1077" mass="119396">MKVCRNFFYPFRSLESGEKSKFSKWRRNCKTPPYLSRKIHVLIVALSFCFISVNAQTGILITGTVKDFNNQVLPGVSVKIKGTNTATVTDTKGTYQIQAKDSENVLVFAFLGMDPKEVKVGNNKVINVSLSESSSLLNQVVVIGYGETTKKDLTGAISQVNITDLQKAPVKSFDEALAGRVAGVSVGTNDGQPGSNTNIVIRGTGTLTQNPTPLYVIDGFPTEDANSNSINPSDIESMEVLKDASATAIYGARGANGVIIITTKKGKAGAPVITYNGYAGFSENPKPIALMNAYEFVKYQAELEPVYAQNAYLNAMPLEDYRNVPTIDVQDQIYKSAATQNHEFSLRGGNTTTTYAVSGNVLDQDGIIINSGFRRYQGRISLDHKVNKWVQVGTNLNYAATKTFGTIATETAYKYTYSSLALMYNVWGFRPVAGAGEQIIEELFDPLAVAGDFRVNPIISAKNELRETKVNSLNANAWAQFKILPELTFRVSGGVASTMVNRNIFFNSLTAQGNFRRVEGVNGSVVFNPINTWSNENILTYQKIFNKAHNVNIVGGFTMQHQTNKYYGLEAQQVINEQLGLDGLDEALTNINFSNGSLWSMASFLGRVRYNYKSRYYFTASFRNDGSSKFAPGKRWAFFPSADASWRMKEEAFFKNINVISDAKLRVSYGASGNNRVSDFPYITQLSLPRFGGYSFNNAAPTRGALLTAYGNPDLRWETTVQANIGYDLSLFKSRLNITADIYRKTTKDLLIEANLPYSTGLYNIYNRATAFKNIGKLRNQGLELTINTVNIDKPNFKWTSNFNISFNQNKILELYEDISSITSQVAFDSDFSSVPSYISPVGKSAGNMYGLVWDGVYQYSDFDNIAGVWQLKSHITTNGQANVRPGDIKYKDLNGDLKIDIADFTVIGRGLPIHTGGFTNNFSYKGFDLNILFQWSYGNDIINANRLLFEGNAKRLRALNQYATYADRWQPDNPSNTLFATGGQRDAYFSSRIVEDGSFLRLKTVALGYNFEPGLVKRLKLKTLRAHVSAQNIFTWTKYSGSNPDVSTRHSVLTPGFDFASYPLARTIIFGLSTSL</sequence>
<organism evidence="9 10">
    <name type="scientific">Pedobacter helvus</name>
    <dbReference type="NCBI Taxonomy" id="2563444"/>
    <lineage>
        <taxon>Bacteria</taxon>
        <taxon>Pseudomonadati</taxon>
        <taxon>Bacteroidota</taxon>
        <taxon>Sphingobacteriia</taxon>
        <taxon>Sphingobacteriales</taxon>
        <taxon>Sphingobacteriaceae</taxon>
        <taxon>Pedobacter</taxon>
    </lineage>
</organism>
<dbReference type="InterPro" id="IPR039426">
    <property type="entry name" value="TonB-dep_rcpt-like"/>
</dbReference>
<dbReference type="Proteomes" id="UP001517367">
    <property type="component" value="Unassembled WGS sequence"/>
</dbReference>
<reference evidence="9 10" key="1">
    <citation type="submission" date="2024-12" db="EMBL/GenBank/DDBJ databases">
        <authorList>
            <person name="Hu S."/>
        </authorList>
    </citation>
    <scope>NUCLEOTIDE SEQUENCE [LARGE SCALE GENOMIC DNA]</scope>
    <source>
        <strain evidence="9 10">P-25</strain>
    </source>
</reference>
<evidence type="ECO:0000256" key="1">
    <source>
        <dbReference type="ARBA" id="ARBA00004571"/>
    </source>
</evidence>
<dbReference type="InterPro" id="IPR008969">
    <property type="entry name" value="CarboxyPept-like_regulatory"/>
</dbReference>
<keyword evidence="2 7" id="KW-0813">Transport</keyword>
<proteinExistence type="inferred from homology"/>
<name>A0ABW9JLX5_9SPHI</name>
<protein>
    <submittedName>
        <fullName evidence="9">SusC/RagA family TonB-linked outer membrane protein</fullName>
    </submittedName>
</protein>
<dbReference type="SUPFAM" id="SSF56935">
    <property type="entry name" value="Porins"/>
    <property type="match status" value="1"/>
</dbReference>
<accession>A0ABW9JLX5</accession>
<dbReference type="InterPro" id="IPR023997">
    <property type="entry name" value="TonB-dep_OMP_SusC/RagA_CS"/>
</dbReference>
<evidence type="ECO:0000256" key="3">
    <source>
        <dbReference type="ARBA" id="ARBA00022452"/>
    </source>
</evidence>
<dbReference type="RefSeq" id="WP_138730775.1">
    <property type="nucleotide sequence ID" value="NZ_SRMP02000016.1"/>
</dbReference>
<keyword evidence="3 7" id="KW-1134">Transmembrane beta strand</keyword>
<keyword evidence="4 7" id="KW-0812">Transmembrane</keyword>
<evidence type="ECO:0000256" key="2">
    <source>
        <dbReference type="ARBA" id="ARBA00022448"/>
    </source>
</evidence>
<keyword evidence="6 7" id="KW-0998">Cell outer membrane</keyword>
<dbReference type="NCBIfam" id="TIGR04056">
    <property type="entry name" value="OMP_RagA_SusC"/>
    <property type="match status" value="1"/>
</dbReference>
<evidence type="ECO:0000313" key="10">
    <source>
        <dbReference type="Proteomes" id="UP001517367"/>
    </source>
</evidence>
<dbReference type="EMBL" id="SRMP02000016">
    <property type="protein sequence ID" value="MFN0291927.1"/>
    <property type="molecule type" value="Genomic_DNA"/>
</dbReference>
<comment type="caution">
    <text evidence="9">The sequence shown here is derived from an EMBL/GenBank/DDBJ whole genome shotgun (WGS) entry which is preliminary data.</text>
</comment>
<dbReference type="Gene3D" id="2.40.170.20">
    <property type="entry name" value="TonB-dependent receptor, beta-barrel domain"/>
    <property type="match status" value="1"/>
</dbReference>
<dbReference type="InterPro" id="IPR037066">
    <property type="entry name" value="Plug_dom_sf"/>
</dbReference>
<dbReference type="InterPro" id="IPR012910">
    <property type="entry name" value="Plug_dom"/>
</dbReference>
<dbReference type="SUPFAM" id="SSF49464">
    <property type="entry name" value="Carboxypeptidase regulatory domain-like"/>
    <property type="match status" value="1"/>
</dbReference>
<dbReference type="InterPro" id="IPR036942">
    <property type="entry name" value="Beta-barrel_TonB_sf"/>
</dbReference>
<dbReference type="Gene3D" id="2.60.40.1120">
    <property type="entry name" value="Carboxypeptidase-like, regulatory domain"/>
    <property type="match status" value="1"/>
</dbReference>
<evidence type="ECO:0000256" key="5">
    <source>
        <dbReference type="ARBA" id="ARBA00023136"/>
    </source>
</evidence>
<dbReference type="Pfam" id="PF07715">
    <property type="entry name" value="Plug"/>
    <property type="match status" value="1"/>
</dbReference>
<dbReference type="PROSITE" id="PS52016">
    <property type="entry name" value="TONB_DEPENDENT_REC_3"/>
    <property type="match status" value="1"/>
</dbReference>
<dbReference type="Pfam" id="PF13715">
    <property type="entry name" value="CarbopepD_reg_2"/>
    <property type="match status" value="1"/>
</dbReference>
<dbReference type="NCBIfam" id="TIGR04057">
    <property type="entry name" value="SusC_RagA_signa"/>
    <property type="match status" value="1"/>
</dbReference>
<feature type="domain" description="TonB-dependent receptor plug" evidence="8">
    <location>
        <begin position="150"/>
        <end position="258"/>
    </location>
</feature>
<dbReference type="Gene3D" id="2.170.130.10">
    <property type="entry name" value="TonB-dependent receptor, plug domain"/>
    <property type="match status" value="1"/>
</dbReference>
<evidence type="ECO:0000256" key="7">
    <source>
        <dbReference type="PROSITE-ProRule" id="PRU01360"/>
    </source>
</evidence>
<keyword evidence="10" id="KW-1185">Reference proteome</keyword>
<evidence type="ECO:0000256" key="4">
    <source>
        <dbReference type="ARBA" id="ARBA00022692"/>
    </source>
</evidence>
<evidence type="ECO:0000259" key="8">
    <source>
        <dbReference type="Pfam" id="PF07715"/>
    </source>
</evidence>
<keyword evidence="5 7" id="KW-0472">Membrane</keyword>
<gene>
    <name evidence="9" type="ORF">E5L68_011035</name>
</gene>
<comment type="similarity">
    <text evidence="7">Belongs to the TonB-dependent receptor family.</text>
</comment>
<comment type="subcellular location">
    <subcellularLocation>
        <location evidence="1 7">Cell outer membrane</location>
        <topology evidence="1 7">Multi-pass membrane protein</topology>
    </subcellularLocation>
</comment>
<evidence type="ECO:0000313" key="9">
    <source>
        <dbReference type="EMBL" id="MFN0291927.1"/>
    </source>
</evidence>